<keyword evidence="1" id="KW-0540">Nuclease</keyword>
<evidence type="ECO:0000313" key="1">
    <source>
        <dbReference type="EMBL" id="GFO20369.1"/>
    </source>
</evidence>
<sequence length="72" mass="7882">MTDALEDHFETVSIGGRPITNLRFADDLDGLAENECKLASLVEQLDKASSNLGMEISAQTKLKPTWDNKQGC</sequence>
<keyword evidence="2" id="KW-1185">Reference proteome</keyword>
<reference evidence="1 2" key="1">
    <citation type="journal article" date="2021" name="Elife">
        <title>Chloroplast acquisition without the gene transfer in kleptoplastic sea slugs, Plakobranchus ocellatus.</title>
        <authorList>
            <person name="Maeda T."/>
            <person name="Takahashi S."/>
            <person name="Yoshida T."/>
            <person name="Shimamura S."/>
            <person name="Takaki Y."/>
            <person name="Nagai Y."/>
            <person name="Toyoda A."/>
            <person name="Suzuki Y."/>
            <person name="Arimoto A."/>
            <person name="Ishii H."/>
            <person name="Satoh N."/>
            <person name="Nishiyama T."/>
            <person name="Hasebe M."/>
            <person name="Maruyama T."/>
            <person name="Minagawa J."/>
            <person name="Obokata J."/>
            <person name="Shigenobu S."/>
        </authorList>
    </citation>
    <scope>NUCLEOTIDE SEQUENCE [LARGE SCALE GENOMIC DNA]</scope>
</reference>
<dbReference type="EMBL" id="BLXT01005154">
    <property type="protein sequence ID" value="GFO20369.1"/>
    <property type="molecule type" value="Genomic_DNA"/>
</dbReference>
<dbReference type="AlphaFoldDB" id="A0AAV4BPY1"/>
<organism evidence="1 2">
    <name type="scientific">Plakobranchus ocellatus</name>
    <dbReference type="NCBI Taxonomy" id="259542"/>
    <lineage>
        <taxon>Eukaryota</taxon>
        <taxon>Metazoa</taxon>
        <taxon>Spiralia</taxon>
        <taxon>Lophotrochozoa</taxon>
        <taxon>Mollusca</taxon>
        <taxon>Gastropoda</taxon>
        <taxon>Heterobranchia</taxon>
        <taxon>Euthyneura</taxon>
        <taxon>Panpulmonata</taxon>
        <taxon>Sacoglossa</taxon>
        <taxon>Placobranchoidea</taxon>
        <taxon>Plakobranchidae</taxon>
        <taxon>Plakobranchus</taxon>
    </lineage>
</organism>
<dbReference type="Proteomes" id="UP000735302">
    <property type="component" value="Unassembled WGS sequence"/>
</dbReference>
<keyword evidence="1" id="KW-0378">Hydrolase</keyword>
<proteinExistence type="predicted"/>
<gene>
    <name evidence="1" type="ORF">PoB_004687400</name>
</gene>
<name>A0AAV4BPY1_9GAST</name>
<dbReference type="GO" id="GO:0004519">
    <property type="term" value="F:endonuclease activity"/>
    <property type="evidence" value="ECO:0007669"/>
    <property type="project" value="UniProtKB-KW"/>
</dbReference>
<accession>A0AAV4BPY1</accession>
<evidence type="ECO:0000313" key="2">
    <source>
        <dbReference type="Proteomes" id="UP000735302"/>
    </source>
</evidence>
<protein>
    <submittedName>
        <fullName evidence="1">Endonuclease-reverse transcriptase</fullName>
    </submittedName>
</protein>
<comment type="caution">
    <text evidence="1">The sequence shown here is derived from an EMBL/GenBank/DDBJ whole genome shotgun (WGS) entry which is preliminary data.</text>
</comment>
<keyword evidence="1" id="KW-0255">Endonuclease</keyword>